<dbReference type="Pfam" id="PF16656">
    <property type="entry name" value="Pur_ac_phosph_N"/>
    <property type="match status" value="1"/>
</dbReference>
<dbReference type="PANTHER" id="PTHR45867">
    <property type="entry name" value="PURPLE ACID PHOSPHATASE"/>
    <property type="match status" value="1"/>
</dbReference>
<evidence type="ECO:0000259" key="5">
    <source>
        <dbReference type="Pfam" id="PF18962"/>
    </source>
</evidence>
<dbReference type="InterPro" id="IPR026444">
    <property type="entry name" value="Secre_tail"/>
</dbReference>
<accession>A0ABP9D820</accession>
<dbReference type="SUPFAM" id="SSF56300">
    <property type="entry name" value="Metallo-dependent phosphatases"/>
    <property type="match status" value="1"/>
</dbReference>
<dbReference type="Pfam" id="PF18962">
    <property type="entry name" value="Por_Secre_tail"/>
    <property type="match status" value="1"/>
</dbReference>
<dbReference type="InterPro" id="IPR013783">
    <property type="entry name" value="Ig-like_fold"/>
</dbReference>
<gene>
    <name evidence="7" type="ORF">GCM10023331_11090</name>
</gene>
<dbReference type="InterPro" id="IPR029052">
    <property type="entry name" value="Metallo-depent_PP-like"/>
</dbReference>
<dbReference type="Pfam" id="PF00149">
    <property type="entry name" value="Metallophos"/>
    <property type="match status" value="1"/>
</dbReference>
<dbReference type="RefSeq" id="WP_345369911.1">
    <property type="nucleotide sequence ID" value="NZ_BAABJX010000020.1"/>
</dbReference>
<evidence type="ECO:0000259" key="3">
    <source>
        <dbReference type="Pfam" id="PF00149"/>
    </source>
</evidence>
<evidence type="ECO:0000259" key="4">
    <source>
        <dbReference type="Pfam" id="PF16656"/>
    </source>
</evidence>
<feature type="domain" description="Secretion system C-terminal sorting" evidence="5">
    <location>
        <begin position="976"/>
        <end position="1042"/>
    </location>
</feature>
<dbReference type="Gene3D" id="2.60.40.380">
    <property type="entry name" value="Purple acid phosphatase-like, N-terminal"/>
    <property type="match status" value="1"/>
</dbReference>
<dbReference type="SUPFAM" id="SSF49363">
    <property type="entry name" value="Purple acid phosphatase, N-terminal domain"/>
    <property type="match status" value="1"/>
</dbReference>
<dbReference type="Gene3D" id="2.60.40.10">
    <property type="entry name" value="Immunoglobulins"/>
    <property type="match status" value="1"/>
</dbReference>
<dbReference type="InterPro" id="IPR035986">
    <property type="entry name" value="PKD_dom_sf"/>
</dbReference>
<dbReference type="InterPro" id="IPR008963">
    <property type="entry name" value="Purple_acid_Pase-like_N"/>
</dbReference>
<feature type="domain" description="Purple acid phosphatase N-terminal" evidence="4">
    <location>
        <begin position="30"/>
        <end position="119"/>
    </location>
</feature>
<feature type="signal peptide" evidence="2">
    <location>
        <begin position="1"/>
        <end position="25"/>
    </location>
</feature>
<dbReference type="PANTHER" id="PTHR45867:SF3">
    <property type="entry name" value="ACID PHOSPHATASE TYPE 7"/>
    <property type="match status" value="1"/>
</dbReference>
<dbReference type="InterPro" id="IPR044060">
    <property type="entry name" value="Bacterial_rp_domain"/>
</dbReference>
<dbReference type="EMBL" id="BAABJX010000020">
    <property type="protein sequence ID" value="GAA4827965.1"/>
    <property type="molecule type" value="Genomic_DNA"/>
</dbReference>
<dbReference type="Proteomes" id="UP001500298">
    <property type="component" value="Unassembled WGS sequence"/>
</dbReference>
<comment type="caution">
    <text evidence="7">The sequence shown here is derived from an EMBL/GenBank/DDBJ whole genome shotgun (WGS) entry which is preliminary data.</text>
</comment>
<dbReference type="Pfam" id="PF17957">
    <property type="entry name" value="Big_7"/>
    <property type="match status" value="1"/>
</dbReference>
<evidence type="ECO:0008006" key="9">
    <source>
        <dbReference type="Google" id="ProtNLM"/>
    </source>
</evidence>
<feature type="domain" description="Calcineurin-like phosphoesterase" evidence="3">
    <location>
        <begin position="147"/>
        <end position="299"/>
    </location>
</feature>
<evidence type="ECO:0000256" key="2">
    <source>
        <dbReference type="SAM" id="SignalP"/>
    </source>
</evidence>
<evidence type="ECO:0000313" key="8">
    <source>
        <dbReference type="Proteomes" id="UP001500298"/>
    </source>
</evidence>
<evidence type="ECO:0000313" key="7">
    <source>
        <dbReference type="EMBL" id="GAA4827965.1"/>
    </source>
</evidence>
<dbReference type="Gene3D" id="3.60.21.10">
    <property type="match status" value="1"/>
</dbReference>
<dbReference type="InterPro" id="IPR004843">
    <property type="entry name" value="Calcineurin-like_PHP"/>
</dbReference>
<dbReference type="Pfam" id="PF18998">
    <property type="entry name" value="Flg_new_2"/>
    <property type="match status" value="1"/>
</dbReference>
<name>A0ABP9D820_9BACT</name>
<feature type="chain" id="PRO_5045120904" description="Por secretion system C-terminal sorting domain-containing protein" evidence="2">
    <location>
        <begin position="26"/>
        <end position="1051"/>
    </location>
</feature>
<keyword evidence="8" id="KW-1185">Reference proteome</keyword>
<evidence type="ECO:0000256" key="1">
    <source>
        <dbReference type="ARBA" id="ARBA00022729"/>
    </source>
</evidence>
<protein>
    <recommendedName>
        <fullName evidence="9">Por secretion system C-terminal sorting domain-containing protein</fullName>
    </recommendedName>
</protein>
<organism evidence="7 8">
    <name type="scientific">Algivirga pacifica</name>
    <dbReference type="NCBI Taxonomy" id="1162670"/>
    <lineage>
        <taxon>Bacteria</taxon>
        <taxon>Pseudomonadati</taxon>
        <taxon>Bacteroidota</taxon>
        <taxon>Cytophagia</taxon>
        <taxon>Cytophagales</taxon>
        <taxon>Flammeovirgaceae</taxon>
        <taxon>Algivirga</taxon>
    </lineage>
</organism>
<dbReference type="NCBIfam" id="TIGR04183">
    <property type="entry name" value="Por_Secre_tail"/>
    <property type="match status" value="1"/>
</dbReference>
<proteinExistence type="predicted"/>
<reference evidence="8" key="1">
    <citation type="journal article" date="2019" name="Int. J. Syst. Evol. Microbiol.">
        <title>The Global Catalogue of Microorganisms (GCM) 10K type strain sequencing project: providing services to taxonomists for standard genome sequencing and annotation.</title>
        <authorList>
            <consortium name="The Broad Institute Genomics Platform"/>
            <consortium name="The Broad Institute Genome Sequencing Center for Infectious Disease"/>
            <person name="Wu L."/>
            <person name="Ma J."/>
        </authorList>
    </citation>
    <scope>NUCLEOTIDE SEQUENCE [LARGE SCALE GENOMIC DNA]</scope>
    <source>
        <strain evidence="8">JCM 18326</strain>
    </source>
</reference>
<feature type="domain" description="Bacterial repeat" evidence="6">
    <location>
        <begin position="707"/>
        <end position="776"/>
    </location>
</feature>
<dbReference type="InterPro" id="IPR015914">
    <property type="entry name" value="PAPs_N"/>
</dbReference>
<dbReference type="SUPFAM" id="SSF49299">
    <property type="entry name" value="PKD domain"/>
    <property type="match status" value="1"/>
</dbReference>
<sequence length="1051" mass="113601">MFTSIIRTLIVLTSLCLLGTSIGTANTDKYRLVLRDNPATTITIGWNQISGSNPVVYYGTTDQGTNYAAYTNSKTPSRTASYAGMNNHFARLTGLIPNTAYYFVIRDSEGSSQRFWFKTAPSTPDQRLSFIAGGDSRNNRTPRQNANRIVAKLRPHAVLFGGDMTDNGSNSQWQNWFDDWQLTTGTDGRMIPIIAARGNHESSNGMIYNLFDTPSTDAYYAITFGGSLIRTYTLNTEMSISGNQTTWLSNDLSSSSNVTWKTAQYHKPMRPHVGSKSEGNTQYSSWANLFYQHQVKLVIECDAHTVKTTWPVRPSTGSGSDEGFIRDDQGGTIYAGEGCWGAPLRSNNDNKNWTRNSGMFNQVKWIFVDESRIELRTIRTDNATQVGTVNDQNIFAAPANLDIWNPSNGSVVTIENQNVSAPTISMTSPADDTYYASPQSITLSANASDSDGSISKVEFYVNNTLVGTDTSNPYSRSYTLPSEGVYTLTAKATDNDGNTTTSEAININVGTVQQTINVRVNNGNDDVEEGESGAMYMNSSDIELVYDAHNSQNNQTIGLRFTNLSIPQGATIDQAYIQFTCDETGGSNGTLSIYAEDTNDAAAFGTSNFNVSSRNKTSASANWSPAAWNSVGQAGTAQRTPELKALLQEVVDRNGWSSGNDAVFIIQGNGARTAESYDGVAGSAPLLVVTYTTGGTGTTPPPAPEEYTLSINATNGNVSKTPNQSSYTEGSNVTLTATPNSGYAFAGWSGDISGSQNPVTITMNTNKVITANFQAISTTTTINKKVVTGNDDAEEAENGTMYLTSSDLELVYDSYQTAGNQKVGIRFTNLSIPQGAIVTNAYIQFTCDETKNDSGSLTIYGEDTNDAAGYSSSSSNISSRSKTSASVNWSPASWNSVGQRGSAQRTPDLKSVVQEIVNRSGWNSGYDMAFIIQGNGRRVAESYNGSSSNAAELFVTYQSGGSARIVTARRNSLAFYPNPIGELTYLRMDAPQDGRVEVSLFNLQGKQVYYKSFEVKKGTQSLEIETATLPAGVYLAEAKGIGLKKTVRLVK</sequence>
<evidence type="ECO:0000259" key="6">
    <source>
        <dbReference type="Pfam" id="PF18998"/>
    </source>
</evidence>
<keyword evidence="1 2" id="KW-0732">Signal</keyword>